<dbReference type="FunFam" id="3.30.420.10:FF:000115">
    <property type="entry name" value="Ribonuclease H"/>
    <property type="match status" value="1"/>
</dbReference>
<dbReference type="OrthoDB" id="407198at2759"/>
<dbReference type="RefSeq" id="XP_001806126.1">
    <property type="nucleotide sequence ID" value="XM_001806074.1"/>
</dbReference>
<accession>A0A7U2FGC6</accession>
<dbReference type="GO" id="GO:0046872">
    <property type="term" value="F:metal ion binding"/>
    <property type="evidence" value="ECO:0007669"/>
    <property type="project" value="UniProtKB-KW"/>
</dbReference>
<evidence type="ECO:0000256" key="7">
    <source>
        <dbReference type="ARBA" id="ARBA00022801"/>
    </source>
</evidence>
<reference evidence="11" key="1">
    <citation type="journal article" date="2021" name="BMC Genomics">
        <title>Chromosome-level genome assembly and manually-curated proteome of model necrotroph Parastagonospora nodorum Sn15 reveals a genome-wide trove of candidate effector homologs, and redundancy of virulence-related functions within an accessory chromosome.</title>
        <authorList>
            <person name="Bertazzoni S."/>
            <person name="Jones D.A.B."/>
            <person name="Phan H.T."/>
            <person name="Tan K.-C."/>
            <person name="Hane J.K."/>
        </authorList>
    </citation>
    <scope>NUCLEOTIDE SEQUENCE [LARGE SCALE GENOMIC DNA]</scope>
    <source>
        <strain evidence="11">SN15 / ATCC MYA-4574 / FGSC 10173)</strain>
    </source>
</reference>
<dbReference type="InterPro" id="IPR002156">
    <property type="entry name" value="RNaseH_domain"/>
</dbReference>
<keyword evidence="5" id="KW-0479">Metal-binding</keyword>
<keyword evidence="7" id="KW-0378">Hydrolase</keyword>
<dbReference type="Pfam" id="PF00075">
    <property type="entry name" value="RNase_H"/>
    <property type="match status" value="1"/>
</dbReference>
<keyword evidence="6" id="KW-0255">Endonuclease</keyword>
<dbReference type="EMBL" id="CP069037">
    <property type="protein sequence ID" value="QRD03714.1"/>
    <property type="molecule type" value="Genomic_DNA"/>
</dbReference>
<evidence type="ECO:0000313" key="11">
    <source>
        <dbReference type="Proteomes" id="UP000663193"/>
    </source>
</evidence>
<dbReference type="Proteomes" id="UP000663193">
    <property type="component" value="Chromosome 15"/>
</dbReference>
<evidence type="ECO:0000259" key="9">
    <source>
        <dbReference type="PROSITE" id="PS50879"/>
    </source>
</evidence>
<keyword evidence="4" id="KW-0540">Nuclease</keyword>
<proteinExistence type="inferred from homology"/>
<comment type="catalytic activity">
    <reaction evidence="1">
        <text>Endonucleolytic cleavage to 5'-phosphomonoester.</text>
        <dbReference type="EC" id="3.1.26.4"/>
    </reaction>
</comment>
<evidence type="ECO:0000256" key="2">
    <source>
        <dbReference type="ARBA" id="ARBA00005300"/>
    </source>
</evidence>
<evidence type="ECO:0000256" key="8">
    <source>
        <dbReference type="SAM" id="MobiDB-lite"/>
    </source>
</evidence>
<gene>
    <name evidence="10" type="ORF">JI435_159950</name>
</gene>
<feature type="compositionally biased region" description="Basic residues" evidence="8">
    <location>
        <begin position="249"/>
        <end position="260"/>
    </location>
</feature>
<dbReference type="Gene3D" id="3.30.420.10">
    <property type="entry name" value="Ribonuclease H-like superfamily/Ribonuclease H"/>
    <property type="match status" value="1"/>
</dbReference>
<evidence type="ECO:0000256" key="1">
    <source>
        <dbReference type="ARBA" id="ARBA00000077"/>
    </source>
</evidence>
<comment type="similarity">
    <text evidence="2">Belongs to the RNase H family.</text>
</comment>
<dbReference type="KEGG" id="pno:SNOG_15995"/>
<dbReference type="InterPro" id="IPR050092">
    <property type="entry name" value="RNase_H"/>
</dbReference>
<keyword evidence="11" id="KW-1185">Reference proteome</keyword>
<dbReference type="InterPro" id="IPR012337">
    <property type="entry name" value="RNaseH-like_sf"/>
</dbReference>
<dbReference type="PROSITE" id="PS50879">
    <property type="entry name" value="RNASE_H_1"/>
    <property type="match status" value="1"/>
</dbReference>
<feature type="compositionally biased region" description="Basic and acidic residues" evidence="8">
    <location>
        <begin position="238"/>
        <end position="248"/>
    </location>
</feature>
<dbReference type="GO" id="GO:0003676">
    <property type="term" value="F:nucleic acid binding"/>
    <property type="evidence" value="ECO:0007669"/>
    <property type="project" value="InterPro"/>
</dbReference>
<dbReference type="InterPro" id="IPR036397">
    <property type="entry name" value="RNaseH_sf"/>
</dbReference>
<name>A0A7U2FGC6_PHANO</name>
<dbReference type="PANTHER" id="PTHR10642">
    <property type="entry name" value="RIBONUCLEASE H1"/>
    <property type="match status" value="1"/>
</dbReference>
<evidence type="ECO:0000256" key="4">
    <source>
        <dbReference type="ARBA" id="ARBA00022722"/>
    </source>
</evidence>
<evidence type="ECO:0000256" key="6">
    <source>
        <dbReference type="ARBA" id="ARBA00022759"/>
    </source>
</evidence>
<dbReference type="CDD" id="cd09280">
    <property type="entry name" value="RNase_HI_eukaryote_like"/>
    <property type="match status" value="1"/>
</dbReference>
<evidence type="ECO:0000256" key="5">
    <source>
        <dbReference type="ARBA" id="ARBA00022723"/>
    </source>
</evidence>
<feature type="region of interest" description="Disordered" evidence="8">
    <location>
        <begin position="238"/>
        <end position="294"/>
    </location>
</feature>
<dbReference type="AlphaFoldDB" id="A0A7U2FGC6"/>
<dbReference type="VEuPathDB" id="FungiDB:JI435_159950"/>
<sequence>MRKGPYSDAVRDIPGSESWLVINTDGSSFRNGKPDAIAGVGVYFGPNDKRNTGQPLGPGKQTNQRAELMAVKIALEKAPIDQVVLISSDSRYAINCLTDWLPLWKQRSWKKVEGIFKENTELIQSIVKRMETRQKFNALTYFWWVKGHSGDPGNEFADKLAVKGSKCAWGQRDRQQKADRRRQARITRYKTFVAIHLPVERRRIHYVRREEVSQYTQGSDCIFGVFNKHLAAAWFRDHGPQRHVERPQRPAKRARSKTAGKPKAGVPKPKETEPQETESPKMAAMANQKKGTKTVRFALPNISTEPEMAHDAMEVCAKA</sequence>
<dbReference type="SUPFAM" id="SSF53098">
    <property type="entry name" value="Ribonuclease H-like"/>
    <property type="match status" value="1"/>
</dbReference>
<evidence type="ECO:0000313" key="10">
    <source>
        <dbReference type="EMBL" id="QRD03714.1"/>
    </source>
</evidence>
<dbReference type="EC" id="3.1.26.4" evidence="3"/>
<evidence type="ECO:0000256" key="3">
    <source>
        <dbReference type="ARBA" id="ARBA00012180"/>
    </source>
</evidence>
<protein>
    <recommendedName>
        <fullName evidence="3">ribonuclease H</fullName>
        <ecNumber evidence="3">3.1.26.4</ecNumber>
    </recommendedName>
</protein>
<dbReference type="PANTHER" id="PTHR10642:SF26">
    <property type="entry name" value="RIBONUCLEASE H1"/>
    <property type="match status" value="1"/>
</dbReference>
<organism evidence="10 11">
    <name type="scientific">Phaeosphaeria nodorum (strain SN15 / ATCC MYA-4574 / FGSC 10173)</name>
    <name type="common">Glume blotch fungus</name>
    <name type="synonym">Parastagonospora nodorum</name>
    <dbReference type="NCBI Taxonomy" id="321614"/>
    <lineage>
        <taxon>Eukaryota</taxon>
        <taxon>Fungi</taxon>
        <taxon>Dikarya</taxon>
        <taxon>Ascomycota</taxon>
        <taxon>Pezizomycotina</taxon>
        <taxon>Dothideomycetes</taxon>
        <taxon>Pleosporomycetidae</taxon>
        <taxon>Pleosporales</taxon>
        <taxon>Pleosporineae</taxon>
        <taxon>Phaeosphaeriaceae</taxon>
        <taxon>Parastagonospora</taxon>
    </lineage>
</organism>
<feature type="domain" description="RNase H type-1" evidence="9">
    <location>
        <begin position="16"/>
        <end position="166"/>
    </location>
</feature>
<dbReference type="GO" id="GO:0004523">
    <property type="term" value="F:RNA-DNA hybrid ribonuclease activity"/>
    <property type="evidence" value="ECO:0007669"/>
    <property type="project" value="UniProtKB-EC"/>
</dbReference>